<dbReference type="PANTHER" id="PTHR35174">
    <property type="entry name" value="BLL7171 PROTEIN-RELATED"/>
    <property type="match status" value="1"/>
</dbReference>
<dbReference type="AlphaFoldDB" id="A0A543PNF0"/>
<evidence type="ECO:0000313" key="3">
    <source>
        <dbReference type="EMBL" id="TQN45618.1"/>
    </source>
</evidence>
<organism evidence="3 4">
    <name type="scientific">Humibacillus xanthopallidus</name>
    <dbReference type="NCBI Taxonomy" id="412689"/>
    <lineage>
        <taxon>Bacteria</taxon>
        <taxon>Bacillati</taxon>
        <taxon>Actinomycetota</taxon>
        <taxon>Actinomycetes</taxon>
        <taxon>Micrococcales</taxon>
        <taxon>Intrasporangiaceae</taxon>
        <taxon>Humibacillus</taxon>
    </lineage>
</organism>
<dbReference type="Gene3D" id="3.30.70.1060">
    <property type="entry name" value="Dimeric alpha+beta barrel"/>
    <property type="match status" value="1"/>
</dbReference>
<evidence type="ECO:0000259" key="2">
    <source>
        <dbReference type="Pfam" id="PF03795"/>
    </source>
</evidence>
<reference evidence="3 4" key="1">
    <citation type="submission" date="2019-06" db="EMBL/GenBank/DDBJ databases">
        <title>Sequencing the genomes of 1000 actinobacteria strains.</title>
        <authorList>
            <person name="Klenk H.-P."/>
        </authorList>
    </citation>
    <scope>NUCLEOTIDE SEQUENCE [LARGE SCALE GENOMIC DNA]</scope>
    <source>
        <strain evidence="3 4">DSM 21776</strain>
    </source>
</reference>
<dbReference type="Proteomes" id="UP000320085">
    <property type="component" value="Unassembled WGS sequence"/>
</dbReference>
<sequence>MKYVILIHSNPQPWGHPTSDFLAAHQEQPAEERERSNADFETMLTQLSQSGELVGGEALAAPSTARLYRWDAGRRVATDGPYSETKEHLAGFFLIDVASQERAEKIVQSFSGPGETVELRPGWTGPTE</sequence>
<dbReference type="OrthoDB" id="668782at2"/>
<dbReference type="InterPro" id="IPR011008">
    <property type="entry name" value="Dimeric_a/b-barrel"/>
</dbReference>
<feature type="domain" description="YCII-related" evidence="2">
    <location>
        <begin position="1"/>
        <end position="108"/>
    </location>
</feature>
<comment type="similarity">
    <text evidence="1">Belongs to the YciI family.</text>
</comment>
<dbReference type="SUPFAM" id="SSF54909">
    <property type="entry name" value="Dimeric alpha+beta barrel"/>
    <property type="match status" value="1"/>
</dbReference>
<comment type="caution">
    <text evidence="3">The sequence shown here is derived from an EMBL/GenBank/DDBJ whole genome shotgun (WGS) entry which is preliminary data.</text>
</comment>
<name>A0A543PNF0_9MICO</name>
<gene>
    <name evidence="3" type="ORF">FHX52_2316</name>
</gene>
<dbReference type="Pfam" id="PF03795">
    <property type="entry name" value="YCII"/>
    <property type="match status" value="1"/>
</dbReference>
<dbReference type="InterPro" id="IPR005545">
    <property type="entry name" value="YCII"/>
</dbReference>
<accession>A0A543PNF0</accession>
<evidence type="ECO:0000256" key="1">
    <source>
        <dbReference type="ARBA" id="ARBA00007689"/>
    </source>
</evidence>
<evidence type="ECO:0000313" key="4">
    <source>
        <dbReference type="Proteomes" id="UP000320085"/>
    </source>
</evidence>
<proteinExistence type="inferred from homology"/>
<protein>
    <recommendedName>
        <fullName evidence="2">YCII-related domain-containing protein</fullName>
    </recommendedName>
</protein>
<dbReference type="EMBL" id="VFQF01000002">
    <property type="protein sequence ID" value="TQN45618.1"/>
    <property type="molecule type" value="Genomic_DNA"/>
</dbReference>
<dbReference type="RefSeq" id="WP_141822236.1">
    <property type="nucleotide sequence ID" value="NZ_BAAAQC010000010.1"/>
</dbReference>
<dbReference type="PANTHER" id="PTHR35174:SF3">
    <property type="entry name" value="BLL7171 PROTEIN"/>
    <property type="match status" value="1"/>
</dbReference>